<dbReference type="PROSITE" id="PS51635">
    <property type="entry name" value="PNPLA"/>
    <property type="match status" value="1"/>
</dbReference>
<evidence type="ECO:0000259" key="5">
    <source>
        <dbReference type="PROSITE" id="PS51635"/>
    </source>
</evidence>
<evidence type="ECO:0000256" key="1">
    <source>
        <dbReference type="ARBA" id="ARBA00022801"/>
    </source>
</evidence>
<dbReference type="PANTHER" id="PTHR14226">
    <property type="entry name" value="NEUROPATHY TARGET ESTERASE/SWISS CHEESE D.MELANOGASTER"/>
    <property type="match status" value="1"/>
</dbReference>
<dbReference type="InterPro" id="IPR016035">
    <property type="entry name" value="Acyl_Trfase/lysoPLipase"/>
</dbReference>
<dbReference type="Gene3D" id="3.40.1090.10">
    <property type="entry name" value="Cytosolic phospholipase A2 catalytic domain"/>
    <property type="match status" value="2"/>
</dbReference>
<dbReference type="RefSeq" id="WP_264224235.1">
    <property type="nucleotide sequence ID" value="NZ_CP107716.1"/>
</dbReference>
<dbReference type="Proteomes" id="UP001163882">
    <property type="component" value="Chromosome"/>
</dbReference>
<dbReference type="InterPro" id="IPR050301">
    <property type="entry name" value="NTE"/>
</dbReference>
<evidence type="ECO:0000313" key="7">
    <source>
        <dbReference type="Proteomes" id="UP001163882"/>
    </source>
</evidence>
<gene>
    <name evidence="6" type="ORF">OF122_10660</name>
</gene>
<feature type="active site" description="Proton acceptor" evidence="4">
    <location>
        <position position="176"/>
    </location>
</feature>
<dbReference type="PANTHER" id="PTHR14226:SF29">
    <property type="entry name" value="NEUROPATHY TARGET ESTERASE SWS"/>
    <property type="match status" value="1"/>
</dbReference>
<dbReference type="SUPFAM" id="SSF52151">
    <property type="entry name" value="FabD/lysophospholipase-like"/>
    <property type="match status" value="1"/>
</dbReference>
<feature type="domain" description="PNPLA" evidence="5">
    <location>
        <begin position="16"/>
        <end position="189"/>
    </location>
</feature>
<keyword evidence="2 4" id="KW-0442">Lipid degradation</keyword>
<feature type="short sequence motif" description="GXSXG" evidence="4">
    <location>
        <begin position="47"/>
        <end position="51"/>
    </location>
</feature>
<proteinExistence type="predicted"/>
<protein>
    <submittedName>
        <fullName evidence="6">Patatin-like phospholipase family protein</fullName>
    </submittedName>
</protein>
<evidence type="ECO:0000256" key="4">
    <source>
        <dbReference type="PROSITE-ProRule" id="PRU01161"/>
    </source>
</evidence>
<dbReference type="Pfam" id="PF01734">
    <property type="entry name" value="Patatin"/>
    <property type="match status" value="1"/>
</dbReference>
<comment type="caution">
    <text evidence="4">Lacks conserved residue(s) required for the propagation of feature annotation.</text>
</comment>
<name>A0ABY6IIZ5_9HYPH</name>
<reference evidence="6" key="1">
    <citation type="submission" date="2022-10" db="EMBL/GenBank/DDBJ databases">
        <title>YIM 151497 complete genome.</title>
        <authorList>
            <person name="Chen X."/>
        </authorList>
    </citation>
    <scope>NUCLEOTIDE SEQUENCE</scope>
    <source>
        <strain evidence="6">YIM 151497</strain>
    </source>
</reference>
<evidence type="ECO:0000256" key="3">
    <source>
        <dbReference type="ARBA" id="ARBA00023098"/>
    </source>
</evidence>
<keyword evidence="3 4" id="KW-0443">Lipid metabolism</keyword>
<accession>A0ABY6IIZ5</accession>
<keyword evidence="7" id="KW-1185">Reference proteome</keyword>
<dbReference type="EMBL" id="CP107716">
    <property type="protein sequence ID" value="UYQ70543.1"/>
    <property type="molecule type" value="Genomic_DNA"/>
</dbReference>
<dbReference type="InterPro" id="IPR002641">
    <property type="entry name" value="PNPLA_dom"/>
</dbReference>
<feature type="active site" description="Nucleophile" evidence="4">
    <location>
        <position position="49"/>
    </location>
</feature>
<evidence type="ECO:0000313" key="6">
    <source>
        <dbReference type="EMBL" id="UYQ70543.1"/>
    </source>
</evidence>
<keyword evidence="1 4" id="KW-0378">Hydrolase</keyword>
<organism evidence="6 7">
    <name type="scientific">Pelagibacterium flavum</name>
    <dbReference type="NCBI Taxonomy" id="2984530"/>
    <lineage>
        <taxon>Bacteria</taxon>
        <taxon>Pseudomonadati</taxon>
        <taxon>Pseudomonadota</taxon>
        <taxon>Alphaproteobacteria</taxon>
        <taxon>Hyphomicrobiales</taxon>
        <taxon>Devosiaceae</taxon>
        <taxon>Pelagibacterium</taxon>
    </lineage>
</organism>
<evidence type="ECO:0000256" key="2">
    <source>
        <dbReference type="ARBA" id="ARBA00022963"/>
    </source>
</evidence>
<sequence>MDVEIARTSSSPRIGVALGGGAARGLSHIPYIEAMDELGLRPSRISGCSIGALIGAGWANGMTGAELREYAYSVLGSFQLVAGTVWSAHRPSLIGILQNGLSFQVDAESITDAFLPDGFPEDFSELKVPFSTVAADYYSWEQVVFDSGPLRIGIAASLAIPAAFKPVRLDGRTYIDGGVINPVPVDQVMAESDIVVAVDVNGSPEPPAQEADPGMVDLGFVATQIMIQTIVRAQLERYPPDIYIRPAVNPFGLMEFWRVKELLEACDPDKDRFKRVMEEKLENFHRSGHRIDI</sequence>
<feature type="short sequence motif" description="DGA/G" evidence="4">
    <location>
        <begin position="176"/>
        <end position="178"/>
    </location>
</feature>